<dbReference type="Gene3D" id="3.30.420.270">
    <property type="match status" value="1"/>
</dbReference>
<keyword evidence="3" id="KW-1003">Cell membrane</keyword>
<evidence type="ECO:0000256" key="5">
    <source>
        <dbReference type="ARBA" id="ARBA00022989"/>
    </source>
</evidence>
<keyword evidence="5" id="KW-1133">Transmembrane helix</keyword>
<dbReference type="EMBL" id="AP026867">
    <property type="protein sequence ID" value="BDS10800.1"/>
    <property type="molecule type" value="Genomic_DNA"/>
</dbReference>
<dbReference type="GO" id="GO:0022857">
    <property type="term" value="F:transmembrane transporter activity"/>
    <property type="evidence" value="ECO:0007669"/>
    <property type="project" value="InterPro"/>
</dbReference>
<dbReference type="AlphaFoldDB" id="A0A915YCZ8"/>
<evidence type="ECO:0000313" key="10">
    <source>
        <dbReference type="Proteomes" id="UP001060919"/>
    </source>
</evidence>
<comment type="subcellular location">
    <subcellularLocation>
        <location evidence="1">Cell membrane</location>
        <topology evidence="1">Single-pass membrane protein</topology>
    </subcellularLocation>
    <subcellularLocation>
        <location evidence="7">Cell membrane</location>
        <topology evidence="7">Single-pass type II membrane protein</topology>
    </subcellularLocation>
</comment>
<organism evidence="9 10">
    <name type="scientific">Aureispira anguillae</name>
    <dbReference type="NCBI Taxonomy" id="2864201"/>
    <lineage>
        <taxon>Bacteria</taxon>
        <taxon>Pseudomonadati</taxon>
        <taxon>Bacteroidota</taxon>
        <taxon>Saprospiria</taxon>
        <taxon>Saprospirales</taxon>
        <taxon>Saprospiraceae</taxon>
        <taxon>Aureispira</taxon>
    </lineage>
</organism>
<dbReference type="InterPro" id="IPR003400">
    <property type="entry name" value="ExbD"/>
</dbReference>
<evidence type="ECO:0000256" key="3">
    <source>
        <dbReference type="ARBA" id="ARBA00022475"/>
    </source>
</evidence>
<dbReference type="Pfam" id="PF02472">
    <property type="entry name" value="ExbD"/>
    <property type="match status" value="1"/>
</dbReference>
<evidence type="ECO:0000256" key="6">
    <source>
        <dbReference type="ARBA" id="ARBA00023136"/>
    </source>
</evidence>
<dbReference type="PANTHER" id="PTHR30558">
    <property type="entry name" value="EXBD MEMBRANE COMPONENT OF PMF-DRIVEN MACROMOLECULE IMPORT SYSTEM"/>
    <property type="match status" value="1"/>
</dbReference>
<accession>A0A915YCZ8</accession>
<name>A0A915YCZ8_9BACT</name>
<comment type="similarity">
    <text evidence="2 7">Belongs to the ExbD/TolR family.</text>
</comment>
<dbReference type="GO" id="GO:0005886">
    <property type="term" value="C:plasma membrane"/>
    <property type="evidence" value="ECO:0007669"/>
    <property type="project" value="UniProtKB-SubCell"/>
</dbReference>
<evidence type="ECO:0000256" key="2">
    <source>
        <dbReference type="ARBA" id="ARBA00005811"/>
    </source>
</evidence>
<reference evidence="9" key="1">
    <citation type="submission" date="2022-09" db="EMBL/GenBank/DDBJ databases">
        <title>Aureispira anguillicida sp. nov., isolated from Leptocephalus of Japanese eel Anguilla japonica.</title>
        <authorList>
            <person name="Yuasa K."/>
            <person name="Mekata T."/>
            <person name="Ikunari K."/>
        </authorList>
    </citation>
    <scope>NUCLEOTIDE SEQUENCE</scope>
    <source>
        <strain evidence="9">EL160426</strain>
    </source>
</reference>
<sequence length="142" mass="16046">MGLKKRNKFNAEFNMSSLTDIIFLLLIFFMLTSSLTSPNTQNLDRPKSNSKTPSPQNVALSITPEGKFFVDADEVPRAQLEQKLLEAINKERQKNREKNIQTEVTIVLNVEMTETTGTIVEYMKLSNKLGVRLILATEPGDE</sequence>
<dbReference type="RefSeq" id="WP_264792065.1">
    <property type="nucleotide sequence ID" value="NZ_AP026867.1"/>
</dbReference>
<evidence type="ECO:0000256" key="4">
    <source>
        <dbReference type="ARBA" id="ARBA00022692"/>
    </source>
</evidence>
<gene>
    <name evidence="9" type="ORF">AsAng_0015090</name>
</gene>
<evidence type="ECO:0000256" key="7">
    <source>
        <dbReference type="RuleBase" id="RU003879"/>
    </source>
</evidence>
<dbReference type="GO" id="GO:0015031">
    <property type="term" value="P:protein transport"/>
    <property type="evidence" value="ECO:0007669"/>
    <property type="project" value="UniProtKB-KW"/>
</dbReference>
<keyword evidence="4 7" id="KW-0812">Transmembrane</keyword>
<keyword evidence="6" id="KW-0472">Membrane</keyword>
<keyword evidence="7" id="KW-0813">Transport</keyword>
<keyword evidence="7" id="KW-0653">Protein transport</keyword>
<keyword evidence="10" id="KW-1185">Reference proteome</keyword>
<evidence type="ECO:0000256" key="8">
    <source>
        <dbReference type="SAM" id="MobiDB-lite"/>
    </source>
</evidence>
<proteinExistence type="inferred from homology"/>
<feature type="region of interest" description="Disordered" evidence="8">
    <location>
        <begin position="38"/>
        <end position="58"/>
    </location>
</feature>
<dbReference type="Proteomes" id="UP001060919">
    <property type="component" value="Chromosome"/>
</dbReference>
<evidence type="ECO:0000313" key="9">
    <source>
        <dbReference type="EMBL" id="BDS10800.1"/>
    </source>
</evidence>
<evidence type="ECO:0000256" key="1">
    <source>
        <dbReference type="ARBA" id="ARBA00004162"/>
    </source>
</evidence>
<protein>
    <submittedName>
        <fullName evidence="9">Biopolymer transporter ExbD</fullName>
    </submittedName>
</protein>
<dbReference type="KEGG" id="aup:AsAng_0015090"/>